<evidence type="ECO:0000313" key="9">
    <source>
        <dbReference type="EMBL" id="KAI0306795.1"/>
    </source>
</evidence>
<dbReference type="Gene3D" id="3.30.50.10">
    <property type="entry name" value="Erythroid Transcription Factor GATA-1, subunit A"/>
    <property type="match status" value="1"/>
</dbReference>
<dbReference type="NCBIfam" id="TIGR00229">
    <property type="entry name" value="sensory_box"/>
    <property type="match status" value="1"/>
</dbReference>
<dbReference type="SMART" id="SM00091">
    <property type="entry name" value="PAS"/>
    <property type="match status" value="1"/>
</dbReference>
<feature type="domain" description="PAS" evidence="7">
    <location>
        <begin position="48"/>
        <end position="103"/>
    </location>
</feature>
<dbReference type="InterPro" id="IPR035965">
    <property type="entry name" value="PAS-like_dom_sf"/>
</dbReference>
<proteinExistence type="predicted"/>
<reference evidence="9" key="1">
    <citation type="journal article" date="2022" name="New Phytol.">
        <title>Evolutionary transition to the ectomycorrhizal habit in the genomes of a hyperdiverse lineage of mushroom-forming fungi.</title>
        <authorList>
            <person name="Looney B."/>
            <person name="Miyauchi S."/>
            <person name="Morin E."/>
            <person name="Drula E."/>
            <person name="Courty P.E."/>
            <person name="Kohler A."/>
            <person name="Kuo A."/>
            <person name="LaButti K."/>
            <person name="Pangilinan J."/>
            <person name="Lipzen A."/>
            <person name="Riley R."/>
            <person name="Andreopoulos W."/>
            <person name="He G."/>
            <person name="Johnson J."/>
            <person name="Nolan M."/>
            <person name="Tritt A."/>
            <person name="Barry K.W."/>
            <person name="Grigoriev I.V."/>
            <person name="Nagy L.G."/>
            <person name="Hibbett D."/>
            <person name="Henrissat B."/>
            <person name="Matheny P.B."/>
            <person name="Labbe J."/>
            <person name="Martin F.M."/>
        </authorList>
    </citation>
    <scope>NUCLEOTIDE SEQUENCE</scope>
    <source>
        <strain evidence="9">BPL690</strain>
    </source>
</reference>
<dbReference type="InterPro" id="IPR013767">
    <property type="entry name" value="PAS_fold"/>
</dbReference>
<evidence type="ECO:0000313" key="10">
    <source>
        <dbReference type="Proteomes" id="UP001203297"/>
    </source>
</evidence>
<evidence type="ECO:0000259" key="8">
    <source>
        <dbReference type="PROSITE" id="PS50114"/>
    </source>
</evidence>
<feature type="region of interest" description="Disordered" evidence="6">
    <location>
        <begin position="221"/>
        <end position="244"/>
    </location>
</feature>
<dbReference type="SUPFAM" id="SSF57716">
    <property type="entry name" value="Glucocorticoid receptor-like (DNA-binding domain)"/>
    <property type="match status" value="1"/>
</dbReference>
<dbReference type="PROSITE" id="PS50112">
    <property type="entry name" value="PAS"/>
    <property type="match status" value="1"/>
</dbReference>
<feature type="region of interest" description="Disordered" evidence="6">
    <location>
        <begin position="1"/>
        <end position="25"/>
    </location>
</feature>
<dbReference type="InterPro" id="IPR013088">
    <property type="entry name" value="Znf_NHR/GATA"/>
</dbReference>
<evidence type="ECO:0000256" key="4">
    <source>
        <dbReference type="PROSITE-ProRule" id="PRU00094"/>
    </source>
</evidence>
<dbReference type="PROSITE" id="PS00344">
    <property type="entry name" value="GATA_ZN_FINGER_1"/>
    <property type="match status" value="1"/>
</dbReference>
<keyword evidence="5" id="KW-0175">Coiled coil</keyword>
<keyword evidence="3" id="KW-0862">Zinc</keyword>
<dbReference type="PROSITE" id="PS50114">
    <property type="entry name" value="GATA_ZN_FINGER_2"/>
    <property type="match status" value="1"/>
</dbReference>
<dbReference type="GO" id="GO:0006355">
    <property type="term" value="P:regulation of DNA-templated transcription"/>
    <property type="evidence" value="ECO:0007669"/>
    <property type="project" value="InterPro"/>
</dbReference>
<dbReference type="PANTHER" id="PTHR47255:SF4">
    <property type="entry name" value="GATA ZINC FINGER DOMAIN-CONTAINING PROTEIN 12"/>
    <property type="match status" value="1"/>
</dbReference>
<dbReference type="InterPro" id="IPR000679">
    <property type="entry name" value="Znf_GATA"/>
</dbReference>
<feature type="coiled-coil region" evidence="5">
    <location>
        <begin position="172"/>
        <end position="199"/>
    </location>
</feature>
<dbReference type="EMBL" id="WTXG01000003">
    <property type="protein sequence ID" value="KAI0306795.1"/>
    <property type="molecule type" value="Genomic_DNA"/>
</dbReference>
<evidence type="ECO:0000256" key="3">
    <source>
        <dbReference type="ARBA" id="ARBA00022833"/>
    </source>
</evidence>
<organism evidence="9 10">
    <name type="scientific">Multifurca ochricompacta</name>
    <dbReference type="NCBI Taxonomy" id="376703"/>
    <lineage>
        <taxon>Eukaryota</taxon>
        <taxon>Fungi</taxon>
        <taxon>Dikarya</taxon>
        <taxon>Basidiomycota</taxon>
        <taxon>Agaricomycotina</taxon>
        <taxon>Agaricomycetes</taxon>
        <taxon>Russulales</taxon>
        <taxon>Russulaceae</taxon>
        <taxon>Multifurca</taxon>
    </lineage>
</organism>
<keyword evidence="10" id="KW-1185">Reference proteome</keyword>
<dbReference type="GO" id="GO:0008270">
    <property type="term" value="F:zinc ion binding"/>
    <property type="evidence" value="ECO:0007669"/>
    <property type="project" value="UniProtKB-KW"/>
</dbReference>
<protein>
    <recommendedName>
        <fullName evidence="11">White collar 2 protein</fullName>
    </recommendedName>
</protein>
<feature type="domain" description="GATA-type" evidence="8">
    <location>
        <begin position="280"/>
        <end position="307"/>
    </location>
</feature>
<dbReference type="CDD" id="cd00130">
    <property type="entry name" value="PAS"/>
    <property type="match status" value="1"/>
</dbReference>
<accession>A0AAD4QS36</accession>
<dbReference type="Proteomes" id="UP001203297">
    <property type="component" value="Unassembled WGS sequence"/>
</dbReference>
<name>A0AAD4QS36_9AGAM</name>
<evidence type="ECO:0008006" key="11">
    <source>
        <dbReference type="Google" id="ProtNLM"/>
    </source>
</evidence>
<dbReference type="SUPFAM" id="SSF55785">
    <property type="entry name" value="PYP-like sensor domain (PAS domain)"/>
    <property type="match status" value="1"/>
</dbReference>
<evidence type="ECO:0000256" key="5">
    <source>
        <dbReference type="SAM" id="Coils"/>
    </source>
</evidence>
<dbReference type="AlphaFoldDB" id="A0AAD4QS36"/>
<keyword evidence="1" id="KW-0479">Metal-binding</keyword>
<evidence type="ECO:0000256" key="1">
    <source>
        <dbReference type="ARBA" id="ARBA00022723"/>
    </source>
</evidence>
<comment type="caution">
    <text evidence="9">The sequence shown here is derived from an EMBL/GenBank/DDBJ whole genome shotgun (WGS) entry which is preliminary data.</text>
</comment>
<dbReference type="CDD" id="cd00202">
    <property type="entry name" value="ZnF_GATA"/>
    <property type="match status" value="1"/>
</dbReference>
<gene>
    <name evidence="9" type="ORF">B0F90DRAFT_1622969</name>
</gene>
<dbReference type="InterPro" id="IPR000014">
    <property type="entry name" value="PAS"/>
</dbReference>
<keyword evidence="2 4" id="KW-0863">Zinc-finger</keyword>
<sequence>MNAVVGPSSHGDAVQLQPNQQQPVPPWEFTRRKRWADLLITELSEAIVLVLSPARKILFCNPAVREILGWQDEDLIDRDITELVNVNDRLSFCTTYAHSIERREELHVYARLRCKSDSSFTHMAITPLTPGKEILLEIIGYPHFLPGQTACKCFFAVAKPYPSRNTAMLNTLLELRVENERLQQHIRALRAHSQQLSAAQAVQHMAPYPSDDLTAQLSTSTNLGLPARPTPNRDPSRPYYSTPQNYEAGGFPAVAALEDDGDVEPRRKKANYIYSQLYICNTCGRTDSPEWRKGPRGPKTLCNACGLRWAKKVRKFEEAAEAGDTNQLPLDDTVPP</sequence>
<dbReference type="Gene3D" id="3.30.450.20">
    <property type="entry name" value="PAS domain"/>
    <property type="match status" value="1"/>
</dbReference>
<dbReference type="PANTHER" id="PTHR47255">
    <property type="entry name" value="GATA TRANSCRIPTION FACTOR 22-RELATED"/>
    <property type="match status" value="1"/>
</dbReference>
<dbReference type="GO" id="GO:0043565">
    <property type="term" value="F:sequence-specific DNA binding"/>
    <property type="evidence" value="ECO:0007669"/>
    <property type="project" value="InterPro"/>
</dbReference>
<dbReference type="Pfam" id="PF00989">
    <property type="entry name" value="PAS"/>
    <property type="match status" value="1"/>
</dbReference>
<dbReference type="InterPro" id="IPR052138">
    <property type="entry name" value="GATA_ZnFinger_Domain"/>
</dbReference>
<dbReference type="SMART" id="SM00401">
    <property type="entry name" value="ZnF_GATA"/>
    <property type="match status" value="1"/>
</dbReference>
<evidence type="ECO:0000256" key="6">
    <source>
        <dbReference type="SAM" id="MobiDB-lite"/>
    </source>
</evidence>
<dbReference type="Pfam" id="PF00320">
    <property type="entry name" value="GATA"/>
    <property type="match status" value="1"/>
</dbReference>
<evidence type="ECO:0000259" key="7">
    <source>
        <dbReference type="PROSITE" id="PS50112"/>
    </source>
</evidence>
<evidence type="ECO:0000256" key="2">
    <source>
        <dbReference type="ARBA" id="ARBA00022771"/>
    </source>
</evidence>